<reference evidence="3 4" key="1">
    <citation type="journal article" date="2018" name="Nat. Ecol. Evol.">
        <title>Pezizomycetes genomes reveal the molecular basis of ectomycorrhizal truffle lifestyle.</title>
        <authorList>
            <person name="Murat C."/>
            <person name="Payen T."/>
            <person name="Noel B."/>
            <person name="Kuo A."/>
            <person name="Morin E."/>
            <person name="Chen J."/>
            <person name="Kohler A."/>
            <person name="Krizsan K."/>
            <person name="Balestrini R."/>
            <person name="Da Silva C."/>
            <person name="Montanini B."/>
            <person name="Hainaut M."/>
            <person name="Levati E."/>
            <person name="Barry K.W."/>
            <person name="Belfiori B."/>
            <person name="Cichocki N."/>
            <person name="Clum A."/>
            <person name="Dockter R.B."/>
            <person name="Fauchery L."/>
            <person name="Guy J."/>
            <person name="Iotti M."/>
            <person name="Le Tacon F."/>
            <person name="Lindquist E.A."/>
            <person name="Lipzen A."/>
            <person name="Malagnac F."/>
            <person name="Mello A."/>
            <person name="Molinier V."/>
            <person name="Miyauchi S."/>
            <person name="Poulain J."/>
            <person name="Riccioni C."/>
            <person name="Rubini A."/>
            <person name="Sitrit Y."/>
            <person name="Splivallo R."/>
            <person name="Traeger S."/>
            <person name="Wang M."/>
            <person name="Zifcakova L."/>
            <person name="Wipf D."/>
            <person name="Zambonelli A."/>
            <person name="Paolocci F."/>
            <person name="Nowrousian M."/>
            <person name="Ottonello S."/>
            <person name="Baldrian P."/>
            <person name="Spatafora J.W."/>
            <person name="Henrissat B."/>
            <person name="Nagy L.G."/>
            <person name="Aury J.M."/>
            <person name="Wincker P."/>
            <person name="Grigoriev I.V."/>
            <person name="Bonfante P."/>
            <person name="Martin F.M."/>
        </authorList>
    </citation>
    <scope>NUCLEOTIDE SEQUENCE [LARGE SCALE GENOMIC DNA]</scope>
    <source>
        <strain evidence="3 4">CCBAS932</strain>
    </source>
</reference>
<dbReference type="OrthoDB" id="5364720at2759"/>
<accession>A0A3N4KTR8</accession>
<dbReference type="AlphaFoldDB" id="A0A3N4KTR8"/>
<feature type="compositionally biased region" description="Acidic residues" evidence="2">
    <location>
        <begin position="82"/>
        <end position="92"/>
    </location>
</feature>
<gene>
    <name evidence="3" type="ORF">P167DRAFT_89363</name>
</gene>
<feature type="compositionally biased region" description="Gly residues" evidence="2">
    <location>
        <begin position="114"/>
        <end position="135"/>
    </location>
</feature>
<feature type="region of interest" description="Disordered" evidence="2">
    <location>
        <begin position="303"/>
        <end position="325"/>
    </location>
</feature>
<name>A0A3N4KTR8_9PEZI</name>
<feature type="compositionally biased region" description="Gly residues" evidence="2">
    <location>
        <begin position="61"/>
        <end position="70"/>
    </location>
</feature>
<feature type="coiled-coil region" evidence="1">
    <location>
        <begin position="340"/>
        <end position="374"/>
    </location>
</feature>
<proteinExistence type="predicted"/>
<keyword evidence="4" id="KW-1185">Reference proteome</keyword>
<feature type="region of interest" description="Disordered" evidence="2">
    <location>
        <begin position="1"/>
        <end position="135"/>
    </location>
</feature>
<evidence type="ECO:0000256" key="1">
    <source>
        <dbReference type="SAM" id="Coils"/>
    </source>
</evidence>
<organism evidence="3 4">
    <name type="scientific">Morchella conica CCBAS932</name>
    <dbReference type="NCBI Taxonomy" id="1392247"/>
    <lineage>
        <taxon>Eukaryota</taxon>
        <taxon>Fungi</taxon>
        <taxon>Dikarya</taxon>
        <taxon>Ascomycota</taxon>
        <taxon>Pezizomycotina</taxon>
        <taxon>Pezizomycetes</taxon>
        <taxon>Pezizales</taxon>
        <taxon>Morchellaceae</taxon>
        <taxon>Morchella</taxon>
    </lineage>
</organism>
<protein>
    <submittedName>
        <fullName evidence="3">Uncharacterized protein</fullName>
    </submittedName>
</protein>
<evidence type="ECO:0000313" key="4">
    <source>
        <dbReference type="Proteomes" id="UP000277580"/>
    </source>
</evidence>
<evidence type="ECO:0000313" key="3">
    <source>
        <dbReference type="EMBL" id="RPB13974.1"/>
    </source>
</evidence>
<keyword evidence="1" id="KW-0175">Coiled coil</keyword>
<dbReference type="EMBL" id="ML119120">
    <property type="protein sequence ID" value="RPB13974.1"/>
    <property type="molecule type" value="Genomic_DNA"/>
</dbReference>
<dbReference type="Proteomes" id="UP000277580">
    <property type="component" value="Unassembled WGS sequence"/>
</dbReference>
<evidence type="ECO:0000256" key="2">
    <source>
        <dbReference type="SAM" id="MobiDB-lite"/>
    </source>
</evidence>
<sequence>MSADKRQRGRPAMFTDQERLQRKREMARLRQARKRARDRERQSLGRDSLGSGMDLDSGDIGAAGGGGGRSESGEHSLNQDGGTDDELNDDEEPAFRGLEAAGSERHARQNGSSSAGGGGGGGGGIGGIGGARGAGGADAEAVIRSRGEPRGRGVVEVAPQPPPVVVPGIAPMQLHPVHHHEMQGIAASSGTETPATQTAVVSMDPHGRMPVVVYSDQPRRISGNVVVAMEEEDGDEESGDNHALFWPWLRRTVRLIESSRNNRKLQEDIYTVLYTEEMAQMLEREAHRLTNQQPELLKEKVSSTPELGGKNIAPLGLSEEGDKESGDEMVDELLGHLEGRIQAIKKQKGLKAEVQNLKRDLLHKEAQLKEYDAIVDSERVAWRAERAQRSVRK</sequence>
<dbReference type="InParanoid" id="A0A3N4KTR8"/>
<feature type="compositionally biased region" description="Basic and acidic residues" evidence="2">
    <location>
        <begin position="16"/>
        <end position="28"/>
    </location>
</feature>